<dbReference type="SUPFAM" id="SSF58104">
    <property type="entry name" value="Methyl-accepting chemotaxis protein (MCP) signaling domain"/>
    <property type="match status" value="1"/>
</dbReference>
<dbReference type="GO" id="GO:0007165">
    <property type="term" value="P:signal transduction"/>
    <property type="evidence" value="ECO:0007669"/>
    <property type="project" value="UniProtKB-KW"/>
</dbReference>
<dbReference type="InterPro" id="IPR013587">
    <property type="entry name" value="Nitrate/nitrite_sensing"/>
</dbReference>
<evidence type="ECO:0000256" key="1">
    <source>
        <dbReference type="ARBA" id="ARBA00004370"/>
    </source>
</evidence>
<dbReference type="Gene3D" id="1.10.287.950">
    <property type="entry name" value="Methyl-accepting chemotaxis protein"/>
    <property type="match status" value="1"/>
</dbReference>
<reference evidence="9 10" key="1">
    <citation type="journal article" date="2013" name="Antonie Van Leeuwenhoek">
        <title>Echinimonas agarilytica gen. nov., sp. nov., a new gammaproteobacterium isolated from the sea urchin Strongylocentrotus intermedius.</title>
        <authorList>
            <person name="Nedashkovskaya O.I."/>
            <person name="Stenkova A.M."/>
            <person name="Zhukova N.V."/>
            <person name="Van Trappen S."/>
            <person name="Lee J.S."/>
            <person name="Kim S.B."/>
        </authorList>
    </citation>
    <scope>NUCLEOTIDE SEQUENCE [LARGE SCALE GENOMIC DNA]</scope>
    <source>
        <strain evidence="9 10">KMM 6351</strain>
    </source>
</reference>
<dbReference type="AlphaFoldDB" id="A0AA41W6U9"/>
<dbReference type="SMART" id="SM00304">
    <property type="entry name" value="HAMP"/>
    <property type="match status" value="1"/>
</dbReference>
<comment type="similarity">
    <text evidence="3">Belongs to the methyl-accepting chemotaxis (MCP) protein family.</text>
</comment>
<dbReference type="PROSITE" id="PS50111">
    <property type="entry name" value="CHEMOTAXIS_TRANSDUC_2"/>
    <property type="match status" value="1"/>
</dbReference>
<evidence type="ECO:0000313" key="9">
    <source>
        <dbReference type="EMBL" id="MCM2679746.1"/>
    </source>
</evidence>
<dbReference type="Pfam" id="PF00015">
    <property type="entry name" value="MCPsignal"/>
    <property type="match status" value="1"/>
</dbReference>
<dbReference type="Pfam" id="PF08376">
    <property type="entry name" value="NIT"/>
    <property type="match status" value="1"/>
</dbReference>
<dbReference type="EMBL" id="JAMQGP010000003">
    <property type="protein sequence ID" value="MCM2679746.1"/>
    <property type="molecule type" value="Genomic_DNA"/>
</dbReference>
<gene>
    <name evidence="9" type="ORF">NAF29_08725</name>
</gene>
<dbReference type="GO" id="GO:0006935">
    <property type="term" value="P:chemotaxis"/>
    <property type="evidence" value="ECO:0007669"/>
    <property type="project" value="UniProtKB-ARBA"/>
</dbReference>
<sequence length="668" mass="72376">MKLLRNLSFRLKLTLLVAPALLGAIVLSVLQLDSKLDEQAEITEITPIVDLSIVGTRIVHELQKERGASAAFLGSKGKSFGNTLAGQRRETDQVLSGSLPFLKALNENIRESHDEVHRDLTSIISALSQLTRRRAEVDAQSISIGDVVGFYSSLNTLFFKLSAAISNSSNDGRMTTLLGNVYILSQIKELSGLERAVLSTILSSPQPTQDMYDLFIGWESTQLAMLNIFKQFVTADITQQVGALESSSAAVNVKRIRSIVRAKFNDGDFGVDGEEWFQSSTSRINGLKDLEDQLADNLVKMVEGKKSTANRHILYYSVFIALLMLLSFGLAYSVSKLLISQAQELANTINRVAQHKDLSLRAPEMSSDELGQSAQSLNVMMDVMSDMLSKIENNSVRLSAAADLTNSSVAENAGNLDRQSMETSQAATATEEMTATVNEIASSTTMTADSAKHAAEMSASGLSEVQSNAEKMNMLNMQMSEANTQVLQLKDSSKEINEIVDVIKSIAEQTNLLALNAAIEAARAGDQGRGFAVVADEVRTLAQRTQESTEKIESMVLRFQNEADGVSKSIEASFSDVRTSLENTVSVKTKLDEINSAISSITGMCNQVATAAEEQVAATNEIAMNIRAINDLANISAEVGKTISEAAKEQKDLAESQQALVKQFKLSA</sequence>
<dbReference type="PROSITE" id="PS50885">
    <property type="entry name" value="HAMP"/>
    <property type="match status" value="1"/>
</dbReference>
<name>A0AA41W6U9_9GAMM</name>
<keyword evidence="2 4" id="KW-0807">Transducer</keyword>
<dbReference type="InterPro" id="IPR003660">
    <property type="entry name" value="HAMP_dom"/>
</dbReference>
<dbReference type="GO" id="GO:0016020">
    <property type="term" value="C:membrane"/>
    <property type="evidence" value="ECO:0007669"/>
    <property type="project" value="UniProtKB-SubCell"/>
</dbReference>
<dbReference type="InterPro" id="IPR010910">
    <property type="entry name" value="Nitrate/nitrite_sensing_bac"/>
</dbReference>
<dbReference type="InterPro" id="IPR004089">
    <property type="entry name" value="MCPsignal_dom"/>
</dbReference>
<feature type="domain" description="Methyl-accepting transducer" evidence="6">
    <location>
        <begin position="394"/>
        <end position="630"/>
    </location>
</feature>
<protein>
    <submittedName>
        <fullName evidence="9">Methyl-accepting chemotaxis protein</fullName>
    </submittedName>
</protein>
<dbReference type="PROSITE" id="PS50906">
    <property type="entry name" value="NIT"/>
    <property type="match status" value="1"/>
</dbReference>
<accession>A0AA41W6U9</accession>
<feature type="domain" description="HAMP" evidence="7">
    <location>
        <begin position="336"/>
        <end position="389"/>
    </location>
</feature>
<proteinExistence type="inferred from homology"/>
<feature type="transmembrane region" description="Helical" evidence="5">
    <location>
        <begin position="313"/>
        <end position="334"/>
    </location>
</feature>
<keyword evidence="10" id="KW-1185">Reference proteome</keyword>
<evidence type="ECO:0000259" key="8">
    <source>
        <dbReference type="PROSITE" id="PS50906"/>
    </source>
</evidence>
<evidence type="ECO:0000256" key="4">
    <source>
        <dbReference type="PROSITE-ProRule" id="PRU00284"/>
    </source>
</evidence>
<comment type="subcellular location">
    <subcellularLocation>
        <location evidence="1">Membrane</location>
    </subcellularLocation>
</comment>
<feature type="domain" description="NIT" evidence="8">
    <location>
        <begin position="53"/>
        <end position="305"/>
    </location>
</feature>
<dbReference type="Proteomes" id="UP001165393">
    <property type="component" value="Unassembled WGS sequence"/>
</dbReference>
<dbReference type="RefSeq" id="WP_251261184.1">
    <property type="nucleotide sequence ID" value="NZ_JAMQGP010000003.1"/>
</dbReference>
<dbReference type="CDD" id="cd11386">
    <property type="entry name" value="MCP_signal"/>
    <property type="match status" value="1"/>
</dbReference>
<evidence type="ECO:0000259" key="7">
    <source>
        <dbReference type="PROSITE" id="PS50885"/>
    </source>
</evidence>
<evidence type="ECO:0000313" key="10">
    <source>
        <dbReference type="Proteomes" id="UP001165393"/>
    </source>
</evidence>
<organism evidence="9 10">
    <name type="scientific">Echinimonas agarilytica</name>
    <dbReference type="NCBI Taxonomy" id="1215918"/>
    <lineage>
        <taxon>Bacteria</taxon>
        <taxon>Pseudomonadati</taxon>
        <taxon>Pseudomonadota</taxon>
        <taxon>Gammaproteobacteria</taxon>
        <taxon>Alteromonadales</taxon>
        <taxon>Echinimonadaceae</taxon>
        <taxon>Echinimonas</taxon>
    </lineage>
</organism>
<dbReference type="SMART" id="SM00283">
    <property type="entry name" value="MA"/>
    <property type="match status" value="1"/>
</dbReference>
<keyword evidence="5" id="KW-0472">Membrane</keyword>
<dbReference type="FunFam" id="1.10.287.950:FF:000001">
    <property type="entry name" value="Methyl-accepting chemotaxis sensory transducer"/>
    <property type="match status" value="1"/>
</dbReference>
<keyword evidence="5" id="KW-0812">Transmembrane</keyword>
<comment type="caution">
    <text evidence="9">The sequence shown here is derived from an EMBL/GenBank/DDBJ whole genome shotgun (WGS) entry which is preliminary data.</text>
</comment>
<dbReference type="PANTHER" id="PTHR32089">
    <property type="entry name" value="METHYL-ACCEPTING CHEMOTAXIS PROTEIN MCPB"/>
    <property type="match status" value="1"/>
</dbReference>
<dbReference type="CDD" id="cd06225">
    <property type="entry name" value="HAMP"/>
    <property type="match status" value="1"/>
</dbReference>
<keyword evidence="5" id="KW-1133">Transmembrane helix</keyword>
<dbReference type="PANTHER" id="PTHR32089:SF112">
    <property type="entry name" value="LYSOZYME-LIKE PROTEIN-RELATED"/>
    <property type="match status" value="1"/>
</dbReference>
<evidence type="ECO:0000259" key="6">
    <source>
        <dbReference type="PROSITE" id="PS50111"/>
    </source>
</evidence>
<evidence type="ECO:0000256" key="5">
    <source>
        <dbReference type="SAM" id="Phobius"/>
    </source>
</evidence>
<evidence type="ECO:0000256" key="3">
    <source>
        <dbReference type="ARBA" id="ARBA00029447"/>
    </source>
</evidence>
<evidence type="ECO:0000256" key="2">
    <source>
        <dbReference type="ARBA" id="ARBA00023224"/>
    </source>
</evidence>